<proteinExistence type="predicted"/>
<protein>
    <submittedName>
        <fullName evidence="2">YfhO family protein</fullName>
    </submittedName>
</protein>
<gene>
    <name evidence="2" type="ORF">OV079_04420</name>
</gene>
<keyword evidence="3" id="KW-1185">Reference proteome</keyword>
<keyword evidence="1" id="KW-0812">Transmembrane</keyword>
<dbReference type="InterPro" id="IPR018580">
    <property type="entry name" value="Uncharacterised_YfhO"/>
</dbReference>
<keyword evidence="1" id="KW-0472">Membrane</keyword>
<dbReference type="EMBL" id="JAPNKE010000002">
    <property type="protein sequence ID" value="MCY1004829.1"/>
    <property type="molecule type" value="Genomic_DNA"/>
</dbReference>
<evidence type="ECO:0000313" key="2">
    <source>
        <dbReference type="EMBL" id="MCY1004829.1"/>
    </source>
</evidence>
<evidence type="ECO:0000256" key="1">
    <source>
        <dbReference type="SAM" id="Phobius"/>
    </source>
</evidence>
<name>A0A9X3IVU7_9BACT</name>
<dbReference type="PANTHER" id="PTHR38454">
    <property type="entry name" value="INTEGRAL MEMBRANE PROTEIN-RELATED"/>
    <property type="match status" value="1"/>
</dbReference>
<dbReference type="PANTHER" id="PTHR38454:SF1">
    <property type="entry name" value="INTEGRAL MEMBRANE PROTEIN"/>
    <property type="match status" value="1"/>
</dbReference>
<dbReference type="Pfam" id="PF09586">
    <property type="entry name" value="YfhO"/>
    <property type="match status" value="1"/>
</dbReference>
<comment type="caution">
    <text evidence="2">The sequence shown here is derived from an EMBL/GenBank/DDBJ whole genome shotgun (WGS) entry which is preliminary data.</text>
</comment>
<sequence>MRWYAGGHRAAVQRTAAGRSRWIPGQPVELLQAAPLAYWTARVELVEREEDALDRLTALPPGSAAVLEAPHLGSDDAAALADLRPEHAPVPAVLDVFARNRLALTVDAPAAGVLVVNEAWGPGWTARVDGAPATVLRANYLFRGLLVGPGRHTVELEYGPPRLRAALAVYAVTALLVLGGLVWLPRRAGP</sequence>
<organism evidence="2 3">
    <name type="scientific">Nannocystis pusilla</name>
    <dbReference type="NCBI Taxonomy" id="889268"/>
    <lineage>
        <taxon>Bacteria</taxon>
        <taxon>Pseudomonadati</taxon>
        <taxon>Myxococcota</taxon>
        <taxon>Polyangia</taxon>
        <taxon>Nannocystales</taxon>
        <taxon>Nannocystaceae</taxon>
        <taxon>Nannocystis</taxon>
    </lineage>
</organism>
<dbReference type="RefSeq" id="WP_267766429.1">
    <property type="nucleotide sequence ID" value="NZ_JAPNKE010000002.1"/>
</dbReference>
<dbReference type="Proteomes" id="UP001150924">
    <property type="component" value="Unassembled WGS sequence"/>
</dbReference>
<evidence type="ECO:0000313" key="3">
    <source>
        <dbReference type="Proteomes" id="UP001150924"/>
    </source>
</evidence>
<accession>A0A9X3IVU7</accession>
<reference evidence="2" key="1">
    <citation type="submission" date="2022-11" db="EMBL/GenBank/DDBJ databases">
        <title>Minimal conservation of predation-associated metabolite biosynthetic gene clusters underscores biosynthetic potential of Myxococcota including descriptions for ten novel species: Archangium lansinium sp. nov., Myxococcus landrumus sp. nov., Nannocystis bai.</title>
        <authorList>
            <person name="Ahearne A."/>
            <person name="Stevens C."/>
            <person name="Phillips K."/>
        </authorList>
    </citation>
    <scope>NUCLEOTIDE SEQUENCE</scope>
    <source>
        <strain evidence="2">Na p29</strain>
    </source>
</reference>
<dbReference type="AlphaFoldDB" id="A0A9X3IVU7"/>
<keyword evidence="1" id="KW-1133">Transmembrane helix</keyword>
<feature type="transmembrane region" description="Helical" evidence="1">
    <location>
        <begin position="165"/>
        <end position="184"/>
    </location>
</feature>